<keyword evidence="1" id="KW-1133">Transmembrane helix</keyword>
<sequence length="171" mass="18214">MDPAITFYQTLSSMSLTLLAIWFAVMQFAHGGWRTDPERHATTLHVTLKFFLPGVMGLASLLASANDGGLIWRITFVLGGLIGLVESVRYLQHGGGPAGRITVRKLSVVDPLLYALVVAAAFVPPGATRLTPLQIEGIVTGLLFVSGLCGVWLAVSQRAPEQEGADPTKST</sequence>
<accession>A0ABS9TDG0</accession>
<proteinExistence type="predicted"/>
<organism evidence="2 3">
    <name type="scientific">Pseudonocardia alaniniphila</name>
    <dbReference type="NCBI Taxonomy" id="75291"/>
    <lineage>
        <taxon>Bacteria</taxon>
        <taxon>Bacillati</taxon>
        <taxon>Actinomycetota</taxon>
        <taxon>Actinomycetes</taxon>
        <taxon>Pseudonocardiales</taxon>
        <taxon>Pseudonocardiaceae</taxon>
        <taxon>Pseudonocardia</taxon>
    </lineage>
</organism>
<protein>
    <submittedName>
        <fullName evidence="2">Uncharacterized protein</fullName>
    </submittedName>
</protein>
<evidence type="ECO:0000313" key="2">
    <source>
        <dbReference type="EMBL" id="MCH6166586.1"/>
    </source>
</evidence>
<comment type="caution">
    <text evidence="2">The sequence shown here is derived from an EMBL/GenBank/DDBJ whole genome shotgun (WGS) entry which is preliminary data.</text>
</comment>
<reference evidence="2 3" key="1">
    <citation type="submission" date="2022-03" db="EMBL/GenBank/DDBJ databases">
        <title>Pseudonocardia alaer sp. nov., a novel actinomycete isolated from reed forest soil.</title>
        <authorList>
            <person name="Wang L."/>
        </authorList>
    </citation>
    <scope>NUCLEOTIDE SEQUENCE [LARGE SCALE GENOMIC DNA]</scope>
    <source>
        <strain evidence="2 3">Y-16303</strain>
    </source>
</reference>
<feature type="transmembrane region" description="Helical" evidence="1">
    <location>
        <begin position="6"/>
        <end position="25"/>
    </location>
</feature>
<dbReference type="Proteomes" id="UP001299970">
    <property type="component" value="Unassembled WGS sequence"/>
</dbReference>
<evidence type="ECO:0000313" key="3">
    <source>
        <dbReference type="Proteomes" id="UP001299970"/>
    </source>
</evidence>
<gene>
    <name evidence="2" type="ORF">MMF94_12925</name>
</gene>
<dbReference type="EMBL" id="JAKXMK010000010">
    <property type="protein sequence ID" value="MCH6166586.1"/>
    <property type="molecule type" value="Genomic_DNA"/>
</dbReference>
<feature type="transmembrane region" description="Helical" evidence="1">
    <location>
        <begin position="70"/>
        <end position="91"/>
    </location>
</feature>
<feature type="transmembrane region" description="Helical" evidence="1">
    <location>
        <begin position="137"/>
        <end position="155"/>
    </location>
</feature>
<keyword evidence="1" id="KW-0812">Transmembrane</keyword>
<feature type="transmembrane region" description="Helical" evidence="1">
    <location>
        <begin position="46"/>
        <end position="64"/>
    </location>
</feature>
<evidence type="ECO:0000256" key="1">
    <source>
        <dbReference type="SAM" id="Phobius"/>
    </source>
</evidence>
<feature type="transmembrane region" description="Helical" evidence="1">
    <location>
        <begin position="112"/>
        <end position="131"/>
    </location>
</feature>
<dbReference type="RefSeq" id="WP_241036612.1">
    <property type="nucleotide sequence ID" value="NZ_BAAAJF010000039.1"/>
</dbReference>
<keyword evidence="1" id="KW-0472">Membrane</keyword>
<name>A0ABS9TDG0_9PSEU</name>
<keyword evidence="3" id="KW-1185">Reference proteome</keyword>